<dbReference type="GO" id="GO:0000981">
    <property type="term" value="F:DNA-binding transcription factor activity, RNA polymerase II-specific"/>
    <property type="evidence" value="ECO:0007669"/>
    <property type="project" value="TreeGrafter"/>
</dbReference>
<dbReference type="InterPro" id="IPR009057">
    <property type="entry name" value="Homeodomain-like_sf"/>
</dbReference>
<feature type="domain" description="Myb-like" evidence="2">
    <location>
        <begin position="146"/>
        <end position="198"/>
    </location>
</feature>
<dbReference type="Gene3D" id="1.10.10.60">
    <property type="entry name" value="Homeodomain-like"/>
    <property type="match status" value="2"/>
</dbReference>
<dbReference type="GO" id="GO:0000978">
    <property type="term" value="F:RNA polymerase II cis-regulatory region sequence-specific DNA binding"/>
    <property type="evidence" value="ECO:0007669"/>
    <property type="project" value="TreeGrafter"/>
</dbReference>
<accession>A0A1J4JKF5</accession>
<dbReference type="Proteomes" id="UP000179807">
    <property type="component" value="Unassembled WGS sequence"/>
</dbReference>
<dbReference type="CDD" id="cd00167">
    <property type="entry name" value="SANT"/>
    <property type="match status" value="2"/>
</dbReference>
<dbReference type="GeneID" id="94844021"/>
<dbReference type="GO" id="GO:0005634">
    <property type="term" value="C:nucleus"/>
    <property type="evidence" value="ECO:0007669"/>
    <property type="project" value="TreeGrafter"/>
</dbReference>
<dbReference type="PROSITE" id="PS51294">
    <property type="entry name" value="HTH_MYB"/>
    <property type="match status" value="2"/>
</dbReference>
<dbReference type="InterPro" id="IPR017930">
    <property type="entry name" value="Myb_dom"/>
</dbReference>
<name>A0A1J4JKF5_9EUKA</name>
<dbReference type="PANTHER" id="PTHR45614:SF241">
    <property type="entry name" value="MYB-LIKE DNA-BINDING PROTEIN"/>
    <property type="match status" value="1"/>
</dbReference>
<dbReference type="SUPFAM" id="SSF46689">
    <property type="entry name" value="Homeodomain-like"/>
    <property type="match status" value="1"/>
</dbReference>
<dbReference type="PROSITE" id="PS50090">
    <property type="entry name" value="MYB_LIKE"/>
    <property type="match status" value="2"/>
</dbReference>
<reference evidence="4" key="1">
    <citation type="submission" date="2016-10" db="EMBL/GenBank/DDBJ databases">
        <authorList>
            <person name="Benchimol M."/>
            <person name="Almeida L.G."/>
            <person name="Vasconcelos A.T."/>
            <person name="Perreira-Neves A."/>
            <person name="Rosa I.A."/>
            <person name="Tasca T."/>
            <person name="Bogo M.R."/>
            <person name="de Souza W."/>
        </authorList>
    </citation>
    <scope>NUCLEOTIDE SEQUENCE [LARGE SCALE GENOMIC DNA]</scope>
    <source>
        <strain evidence="4">K</strain>
    </source>
</reference>
<protein>
    <recommendedName>
        <fullName evidence="6">Myb-like DNA-binding domain containing protein</fullName>
    </recommendedName>
</protein>
<evidence type="ECO:0000256" key="1">
    <source>
        <dbReference type="SAM" id="MobiDB-lite"/>
    </source>
</evidence>
<feature type="domain" description="HTH myb-type" evidence="3">
    <location>
        <begin position="149"/>
        <end position="194"/>
    </location>
</feature>
<dbReference type="RefSeq" id="XP_068352761.1">
    <property type="nucleotide sequence ID" value="XM_068509317.1"/>
</dbReference>
<feature type="domain" description="Myb-like" evidence="2">
    <location>
        <begin position="199"/>
        <end position="249"/>
    </location>
</feature>
<dbReference type="PANTHER" id="PTHR45614">
    <property type="entry name" value="MYB PROTEIN-RELATED"/>
    <property type="match status" value="1"/>
</dbReference>
<comment type="caution">
    <text evidence="4">The sequence shown here is derived from an EMBL/GenBank/DDBJ whole genome shotgun (WGS) entry which is preliminary data.</text>
</comment>
<proteinExistence type="predicted"/>
<dbReference type="EMBL" id="MLAK01000994">
    <property type="protein sequence ID" value="OHS99624.1"/>
    <property type="molecule type" value="Genomic_DNA"/>
</dbReference>
<gene>
    <name evidence="4" type="ORF">TRFO_33853</name>
</gene>
<dbReference type="InterPro" id="IPR001005">
    <property type="entry name" value="SANT/Myb"/>
</dbReference>
<organism evidence="4 5">
    <name type="scientific">Tritrichomonas foetus</name>
    <dbReference type="NCBI Taxonomy" id="1144522"/>
    <lineage>
        <taxon>Eukaryota</taxon>
        <taxon>Metamonada</taxon>
        <taxon>Parabasalia</taxon>
        <taxon>Tritrichomonadida</taxon>
        <taxon>Tritrichomonadidae</taxon>
        <taxon>Tritrichomonas</taxon>
    </lineage>
</organism>
<keyword evidence="5" id="KW-1185">Reference proteome</keyword>
<feature type="region of interest" description="Disordered" evidence="1">
    <location>
        <begin position="56"/>
        <end position="76"/>
    </location>
</feature>
<dbReference type="SMART" id="SM00717">
    <property type="entry name" value="SANT"/>
    <property type="match status" value="2"/>
</dbReference>
<feature type="domain" description="HTH myb-type" evidence="3">
    <location>
        <begin position="199"/>
        <end position="253"/>
    </location>
</feature>
<evidence type="ECO:0000259" key="3">
    <source>
        <dbReference type="PROSITE" id="PS51294"/>
    </source>
</evidence>
<dbReference type="AlphaFoldDB" id="A0A1J4JKF5"/>
<sequence>MFRDVLTPTQVLPASTTRSFRIPSIGELPLPSNQQHLFSNMNIFKIGQTLDNEISTFPNSPSTNQFDSNKIDQNSKTVHNNELLSNSQFKDMRSESPIELVSSPNCDTELPKNQSDCPKNIIPNGRTNASMKSDHCQCETLSQNSHGQHSKSSWSPQEDEKLLCCVAGRQNIDWDFVAAMCDGKHTPKQCRERWLIKLNPEVRRSPFESWEDDLIMQERQKIGNHWSLIAQLLPGRTSCSVKNRWYTVLRYRQAPAVHATTVPPKLNRLNVVSNSSMYNIGQKTQQRILDIPTLATVSGLNSQTNVQTQINRGNTLDPRVLALNSICSPDASTLATHFQMSRKILL</sequence>
<dbReference type="VEuPathDB" id="TrichDB:TRFO_33853"/>
<dbReference type="Pfam" id="PF00249">
    <property type="entry name" value="Myb_DNA-binding"/>
    <property type="match status" value="2"/>
</dbReference>
<evidence type="ECO:0000313" key="4">
    <source>
        <dbReference type="EMBL" id="OHS99624.1"/>
    </source>
</evidence>
<evidence type="ECO:0000313" key="5">
    <source>
        <dbReference type="Proteomes" id="UP000179807"/>
    </source>
</evidence>
<dbReference type="InterPro" id="IPR050560">
    <property type="entry name" value="MYB_TF"/>
</dbReference>
<evidence type="ECO:0000259" key="2">
    <source>
        <dbReference type="PROSITE" id="PS50090"/>
    </source>
</evidence>
<evidence type="ECO:0008006" key="6">
    <source>
        <dbReference type="Google" id="ProtNLM"/>
    </source>
</evidence>